<feature type="transmembrane region" description="Helical" evidence="1">
    <location>
        <begin position="76"/>
        <end position="96"/>
    </location>
</feature>
<evidence type="ECO:0000313" key="3">
    <source>
        <dbReference type="Proteomes" id="UP000279029"/>
    </source>
</evidence>
<proteinExistence type="predicted"/>
<organism evidence="2 3">
    <name type="scientific">Petrocella atlantisensis</name>
    <dbReference type="NCBI Taxonomy" id="2173034"/>
    <lineage>
        <taxon>Bacteria</taxon>
        <taxon>Bacillati</taxon>
        <taxon>Bacillota</taxon>
        <taxon>Clostridia</taxon>
        <taxon>Lachnospirales</taxon>
        <taxon>Vallitaleaceae</taxon>
        <taxon>Petrocella</taxon>
    </lineage>
</organism>
<evidence type="ECO:0000256" key="1">
    <source>
        <dbReference type="SAM" id="Phobius"/>
    </source>
</evidence>
<feature type="transmembrane region" description="Helical" evidence="1">
    <location>
        <begin position="50"/>
        <end position="69"/>
    </location>
</feature>
<dbReference type="OrthoDB" id="154912at2"/>
<dbReference type="EMBL" id="LR130778">
    <property type="protein sequence ID" value="VDN48703.1"/>
    <property type="molecule type" value="Genomic_DNA"/>
</dbReference>
<accession>A0A3P7PF49</accession>
<dbReference type="InterPro" id="IPR038750">
    <property type="entry name" value="YczE/YyaS-like"/>
</dbReference>
<keyword evidence="1" id="KW-0812">Transmembrane</keyword>
<protein>
    <recommendedName>
        <fullName evidence="4">YitT family protein</fullName>
    </recommendedName>
</protein>
<dbReference type="AlphaFoldDB" id="A0A3P7PF49"/>
<dbReference type="PANTHER" id="PTHR40078:SF1">
    <property type="entry name" value="INTEGRAL MEMBRANE PROTEIN"/>
    <property type="match status" value="1"/>
</dbReference>
<feature type="transmembrane region" description="Helical" evidence="1">
    <location>
        <begin position="170"/>
        <end position="192"/>
    </location>
</feature>
<sequence>MKVFIVRLLRLILGLFLFALGIVLCMNAQVGYAPWEVFHAGIAQALGMKIGMVVIVSGFGFAIIGIIFGEKIGIGTLLNVLLIGTFMDVLIAADILPVMEHFVLGVLMLVLGLFIIALGSYFYIGSGFGAGPRDNLMVVIRKKTKLPIGICRGMVELTAFFIGWRLGGMFGVGTILSATGIGYCIQTTFKVLKFDPAHIKHETFYETYQFLFKGKVKADLESVTETS</sequence>
<name>A0A3P7PF49_9FIRM</name>
<dbReference type="Pfam" id="PF19700">
    <property type="entry name" value="DUF6198"/>
    <property type="match status" value="1"/>
</dbReference>
<dbReference type="KEGG" id="cbar:PATL70BA_2798"/>
<keyword evidence="1" id="KW-0472">Membrane</keyword>
<reference evidence="2 3" key="1">
    <citation type="submission" date="2018-09" db="EMBL/GenBank/DDBJ databases">
        <authorList>
            <person name="Postec A."/>
        </authorList>
    </citation>
    <scope>NUCLEOTIDE SEQUENCE [LARGE SCALE GENOMIC DNA]</scope>
    <source>
        <strain evidence="2">70B-A</strain>
    </source>
</reference>
<keyword evidence="3" id="KW-1185">Reference proteome</keyword>
<evidence type="ECO:0000313" key="2">
    <source>
        <dbReference type="EMBL" id="VDN48703.1"/>
    </source>
</evidence>
<gene>
    <name evidence="2" type="ORF">PATL70BA_2798</name>
</gene>
<dbReference type="RefSeq" id="WP_125137798.1">
    <property type="nucleotide sequence ID" value="NZ_LR130778.1"/>
</dbReference>
<feature type="transmembrane region" description="Helical" evidence="1">
    <location>
        <begin position="102"/>
        <end position="125"/>
    </location>
</feature>
<feature type="transmembrane region" description="Helical" evidence="1">
    <location>
        <begin position="12"/>
        <end position="30"/>
    </location>
</feature>
<dbReference type="PANTHER" id="PTHR40078">
    <property type="entry name" value="INTEGRAL MEMBRANE PROTEIN-RELATED"/>
    <property type="match status" value="1"/>
</dbReference>
<keyword evidence="1" id="KW-1133">Transmembrane helix</keyword>
<evidence type="ECO:0008006" key="4">
    <source>
        <dbReference type="Google" id="ProtNLM"/>
    </source>
</evidence>
<dbReference type="Proteomes" id="UP000279029">
    <property type="component" value="Chromosome"/>
</dbReference>